<evidence type="ECO:0000313" key="1">
    <source>
        <dbReference type="EMBL" id="GAQ91525.1"/>
    </source>
</evidence>
<reference evidence="1 2" key="1">
    <citation type="journal article" date="2014" name="Nat. Commun.">
        <title>Klebsormidium flaccidum genome reveals primary factors for plant terrestrial adaptation.</title>
        <authorList>
            <person name="Hori K."/>
            <person name="Maruyama F."/>
            <person name="Fujisawa T."/>
            <person name="Togashi T."/>
            <person name="Yamamoto N."/>
            <person name="Seo M."/>
            <person name="Sato S."/>
            <person name="Yamada T."/>
            <person name="Mori H."/>
            <person name="Tajima N."/>
            <person name="Moriyama T."/>
            <person name="Ikeuchi M."/>
            <person name="Watanabe M."/>
            <person name="Wada H."/>
            <person name="Kobayashi K."/>
            <person name="Saito M."/>
            <person name="Masuda T."/>
            <person name="Sasaki-Sekimoto Y."/>
            <person name="Mashiguchi K."/>
            <person name="Awai K."/>
            <person name="Shimojima M."/>
            <person name="Masuda S."/>
            <person name="Iwai M."/>
            <person name="Nobusawa T."/>
            <person name="Narise T."/>
            <person name="Kondo S."/>
            <person name="Saito H."/>
            <person name="Sato R."/>
            <person name="Murakawa M."/>
            <person name="Ihara Y."/>
            <person name="Oshima-Yamada Y."/>
            <person name="Ohtaka K."/>
            <person name="Satoh M."/>
            <person name="Sonobe K."/>
            <person name="Ishii M."/>
            <person name="Ohtani R."/>
            <person name="Kanamori-Sato M."/>
            <person name="Honoki R."/>
            <person name="Miyazaki D."/>
            <person name="Mochizuki H."/>
            <person name="Umetsu J."/>
            <person name="Higashi K."/>
            <person name="Shibata D."/>
            <person name="Kamiya Y."/>
            <person name="Sato N."/>
            <person name="Nakamura Y."/>
            <person name="Tabata S."/>
            <person name="Ida S."/>
            <person name="Kurokawa K."/>
            <person name="Ohta H."/>
        </authorList>
    </citation>
    <scope>NUCLEOTIDE SEQUENCE [LARGE SCALE GENOMIC DNA]</scope>
    <source>
        <strain evidence="1 2">NIES-2285</strain>
    </source>
</reference>
<dbReference type="AlphaFoldDB" id="A0A1Y1IKX7"/>
<proteinExistence type="predicted"/>
<name>A0A1Y1IKX7_KLENI</name>
<sequence length="649" mass="70217">MEHRRSPSRVAIVASAVPHETRSNVTVLRHTQPSLCSSLHQTVRDGKSIRAWSLVSTVAAPELSFEDLATVPAALPPPPRETVRGRRSAVAHDDEFRFDYGYAFCLHRQNAFTKSGFPVICDGVICRGKTEVYSRKTPPFIWSRDRSRGGALICPGKPGSRSHLYCLRCAKTQYEAGNTLVDQSDGTPVSWEGLFTKCTVFPDAEVVRQSSTDALQTEREVPEGSEAGFDFWVQHRGFLCWRCSGRGLQVAKRTSGAKRPLILEGANSSAGVKRAWGTVLASAIKAPEKPKVDRLLERLQQGVLLPTAITTGLFVLPSTTKDGDPLEIAIDRKGALINLPRLVAIDHTGSFRCQCGAKTCKEQGLSFLAEVQEPASWWGPLLDGPGAYVGPYLNERVVGRAFEVTAGERAGRIPLSGGQLGARLLGADAAAWRGPCLRTVVAVTETGPAICILREESGAWVCDACGRDQMCGHVRAAAQLIGNGLEEQKPTILEAHVKPEAFEELHSCRRERVSQRVSQLKSGVSNDQGLFCAPRPVSRLAPCGRPWVLDSRQGTVTTAEGSHSVVVHRRVCQSAARVASCCSLSYDGLEHGIFNFSGANLISHKLLLANHFANALGVTHQVSFEGLRMASASIDGPGASFRLDVLEFG</sequence>
<protein>
    <submittedName>
        <fullName evidence="1">Uncharacterized protein</fullName>
    </submittedName>
</protein>
<keyword evidence="2" id="KW-1185">Reference proteome</keyword>
<dbReference type="Proteomes" id="UP000054558">
    <property type="component" value="Unassembled WGS sequence"/>
</dbReference>
<accession>A0A1Y1IKX7</accession>
<dbReference type="EMBL" id="DF237749">
    <property type="protein sequence ID" value="GAQ91525.1"/>
    <property type="molecule type" value="Genomic_DNA"/>
</dbReference>
<organism evidence="1 2">
    <name type="scientific">Klebsormidium nitens</name>
    <name type="common">Green alga</name>
    <name type="synonym">Ulothrix nitens</name>
    <dbReference type="NCBI Taxonomy" id="105231"/>
    <lineage>
        <taxon>Eukaryota</taxon>
        <taxon>Viridiplantae</taxon>
        <taxon>Streptophyta</taxon>
        <taxon>Klebsormidiophyceae</taxon>
        <taxon>Klebsormidiales</taxon>
        <taxon>Klebsormidiaceae</taxon>
        <taxon>Klebsormidium</taxon>
    </lineage>
</organism>
<evidence type="ECO:0000313" key="2">
    <source>
        <dbReference type="Proteomes" id="UP000054558"/>
    </source>
</evidence>
<gene>
    <name evidence="1" type="ORF">KFL_008000060</name>
</gene>